<protein>
    <submittedName>
        <fullName evidence="2">Glyoxalase</fullName>
    </submittedName>
</protein>
<dbReference type="Gene3D" id="3.10.180.10">
    <property type="entry name" value="2,3-Dihydroxybiphenyl 1,2-Dioxygenase, domain 1"/>
    <property type="match status" value="1"/>
</dbReference>
<dbReference type="PROSITE" id="PS51819">
    <property type="entry name" value="VOC"/>
    <property type="match status" value="1"/>
</dbReference>
<gene>
    <name evidence="2" type="ORF">GCM10025863_27460</name>
</gene>
<dbReference type="InterPro" id="IPR037523">
    <property type="entry name" value="VOC_core"/>
</dbReference>
<dbReference type="EMBL" id="AP027728">
    <property type="protein sequence ID" value="BDZ40132.1"/>
    <property type="molecule type" value="Genomic_DNA"/>
</dbReference>
<evidence type="ECO:0000313" key="2">
    <source>
        <dbReference type="EMBL" id="BDZ40132.1"/>
    </source>
</evidence>
<proteinExistence type="predicted"/>
<accession>A0ABN6X5X1</accession>
<evidence type="ECO:0000313" key="3">
    <source>
        <dbReference type="Proteomes" id="UP001321543"/>
    </source>
</evidence>
<evidence type="ECO:0000259" key="1">
    <source>
        <dbReference type="PROSITE" id="PS51819"/>
    </source>
</evidence>
<feature type="domain" description="VOC" evidence="1">
    <location>
        <begin position="1"/>
        <end position="115"/>
    </location>
</feature>
<dbReference type="RefSeq" id="WP_286300639.1">
    <property type="nucleotide sequence ID" value="NZ_AP027728.1"/>
</dbReference>
<keyword evidence="3" id="KW-1185">Reference proteome</keyword>
<dbReference type="InterPro" id="IPR004360">
    <property type="entry name" value="Glyas_Fos-R_dOase_dom"/>
</dbReference>
<sequence length="137" mass="14854">MRLITDDVSRLADFYELVTGGIAARNGDVFAELRTSLGTLAIGSTRTVPAFAPGAAEGGNNRSAIIEFLTADVDAEYARLRDVVDSWVNEPTDMPWGNRSLLRDPDGNLVNLFTPVTPAAVEKFARFSGGDDRHRGR</sequence>
<organism evidence="2 3">
    <name type="scientific">Microbacterium suwonense</name>
    <dbReference type="NCBI Taxonomy" id="683047"/>
    <lineage>
        <taxon>Bacteria</taxon>
        <taxon>Bacillati</taxon>
        <taxon>Actinomycetota</taxon>
        <taxon>Actinomycetes</taxon>
        <taxon>Micrococcales</taxon>
        <taxon>Microbacteriaceae</taxon>
        <taxon>Microbacterium</taxon>
    </lineage>
</organism>
<dbReference type="InterPro" id="IPR029068">
    <property type="entry name" value="Glyas_Bleomycin-R_OHBP_Dase"/>
</dbReference>
<name>A0ABN6X5X1_9MICO</name>
<dbReference type="Pfam" id="PF00903">
    <property type="entry name" value="Glyoxalase"/>
    <property type="match status" value="1"/>
</dbReference>
<reference evidence="3" key="1">
    <citation type="journal article" date="2019" name="Int. J. Syst. Evol. Microbiol.">
        <title>The Global Catalogue of Microorganisms (GCM) 10K type strain sequencing project: providing services to taxonomists for standard genome sequencing and annotation.</title>
        <authorList>
            <consortium name="The Broad Institute Genomics Platform"/>
            <consortium name="The Broad Institute Genome Sequencing Center for Infectious Disease"/>
            <person name="Wu L."/>
            <person name="Ma J."/>
        </authorList>
    </citation>
    <scope>NUCLEOTIDE SEQUENCE [LARGE SCALE GENOMIC DNA]</scope>
    <source>
        <strain evidence="3">NBRC 106310</strain>
    </source>
</reference>
<dbReference type="Proteomes" id="UP001321543">
    <property type="component" value="Chromosome"/>
</dbReference>
<dbReference type="SUPFAM" id="SSF54593">
    <property type="entry name" value="Glyoxalase/Bleomycin resistance protein/Dihydroxybiphenyl dioxygenase"/>
    <property type="match status" value="1"/>
</dbReference>